<sequence length="81" mass="9149">MEKPGASMAGIPDIGEEEDEAVGVKWLNHYSSLHRYCWLDALLQKYHKARLNLESLSKLGATTLHGVNAKTMKLHTDLKMR</sequence>
<keyword evidence="2" id="KW-1185">Reference proteome</keyword>
<accession>A0AAQ3JPU5</accession>
<evidence type="ECO:0000313" key="2">
    <source>
        <dbReference type="Proteomes" id="UP001327560"/>
    </source>
</evidence>
<name>A0AAQ3JPU5_9LILI</name>
<reference evidence="1 2" key="1">
    <citation type="submission" date="2023-10" db="EMBL/GenBank/DDBJ databases">
        <title>Chromosome-scale genome assembly provides insights into flower coloration mechanisms of Canna indica.</title>
        <authorList>
            <person name="Li C."/>
        </authorList>
    </citation>
    <scope>NUCLEOTIDE SEQUENCE [LARGE SCALE GENOMIC DNA]</scope>
    <source>
        <tissue evidence="1">Flower</tissue>
    </source>
</reference>
<dbReference type="EMBL" id="CP136890">
    <property type="protein sequence ID" value="WOK93062.1"/>
    <property type="molecule type" value="Genomic_DNA"/>
</dbReference>
<organism evidence="1 2">
    <name type="scientific">Canna indica</name>
    <name type="common">Indian-shot</name>
    <dbReference type="NCBI Taxonomy" id="4628"/>
    <lineage>
        <taxon>Eukaryota</taxon>
        <taxon>Viridiplantae</taxon>
        <taxon>Streptophyta</taxon>
        <taxon>Embryophyta</taxon>
        <taxon>Tracheophyta</taxon>
        <taxon>Spermatophyta</taxon>
        <taxon>Magnoliopsida</taxon>
        <taxon>Liliopsida</taxon>
        <taxon>Zingiberales</taxon>
        <taxon>Cannaceae</taxon>
        <taxon>Canna</taxon>
    </lineage>
</organism>
<proteinExistence type="predicted"/>
<protein>
    <submittedName>
        <fullName evidence="1">Heavy metal-associated isoprenylated plant protein 41-like isoform X2</fullName>
    </submittedName>
</protein>
<dbReference type="AlphaFoldDB" id="A0AAQ3JPU5"/>
<evidence type="ECO:0000313" key="1">
    <source>
        <dbReference type="EMBL" id="WOK93062.1"/>
    </source>
</evidence>
<gene>
    <name evidence="1" type="ORF">Cni_G01755</name>
</gene>
<dbReference type="Proteomes" id="UP001327560">
    <property type="component" value="Chromosome 1"/>
</dbReference>